<evidence type="ECO:0000256" key="1">
    <source>
        <dbReference type="ARBA" id="ARBA00005436"/>
    </source>
</evidence>
<organism evidence="5 6">
    <name type="scientific">Thalictrum thalictroides</name>
    <name type="common">Rue-anemone</name>
    <name type="synonym">Anemone thalictroides</name>
    <dbReference type="NCBI Taxonomy" id="46969"/>
    <lineage>
        <taxon>Eukaryota</taxon>
        <taxon>Viridiplantae</taxon>
        <taxon>Streptophyta</taxon>
        <taxon>Embryophyta</taxon>
        <taxon>Tracheophyta</taxon>
        <taxon>Spermatophyta</taxon>
        <taxon>Magnoliopsida</taxon>
        <taxon>Ranunculales</taxon>
        <taxon>Ranunculaceae</taxon>
        <taxon>Thalictroideae</taxon>
        <taxon>Thalictrum</taxon>
    </lineage>
</organism>
<dbReference type="PANTHER" id="PTHR45696:SF10">
    <property type="entry name" value="LARGE RIBOSOMAL SUBUNIT PROTEIN P1"/>
    <property type="match status" value="1"/>
</dbReference>
<reference evidence="5 6" key="1">
    <citation type="submission" date="2020-06" db="EMBL/GenBank/DDBJ databases">
        <title>Transcriptomic and genomic resources for Thalictrum thalictroides and T. hernandezii: Facilitating candidate gene discovery in an emerging model plant lineage.</title>
        <authorList>
            <person name="Arias T."/>
            <person name="Riano-Pachon D.M."/>
            <person name="Di Stilio V.S."/>
        </authorList>
    </citation>
    <scope>NUCLEOTIDE SEQUENCE [LARGE SCALE GENOMIC DNA]</scope>
    <source>
        <strain evidence="6">cv. WT478/WT964</strain>
        <tissue evidence="5">Leaves</tissue>
    </source>
</reference>
<comment type="caution">
    <text evidence="5">The sequence shown here is derived from an EMBL/GenBank/DDBJ whole genome shotgun (WGS) entry which is preliminary data.</text>
</comment>
<dbReference type="CDD" id="cd05831">
    <property type="entry name" value="Ribosomal_P1"/>
    <property type="match status" value="1"/>
</dbReference>
<evidence type="ECO:0000256" key="4">
    <source>
        <dbReference type="ARBA" id="ARBA00023274"/>
    </source>
</evidence>
<dbReference type="GO" id="GO:0030295">
    <property type="term" value="F:protein kinase activator activity"/>
    <property type="evidence" value="ECO:0007669"/>
    <property type="project" value="TreeGrafter"/>
</dbReference>
<dbReference type="GO" id="GO:0022625">
    <property type="term" value="C:cytosolic large ribosomal subunit"/>
    <property type="evidence" value="ECO:0007669"/>
    <property type="project" value="TreeGrafter"/>
</dbReference>
<accession>A0A7J6WXK3</accession>
<keyword evidence="3 5" id="KW-0689">Ribosomal protein</keyword>
<dbReference type="InterPro" id="IPR038716">
    <property type="entry name" value="P1/P2_N_sf"/>
</dbReference>
<evidence type="ECO:0000313" key="6">
    <source>
        <dbReference type="Proteomes" id="UP000554482"/>
    </source>
</evidence>
<dbReference type="GO" id="GO:0003735">
    <property type="term" value="F:structural constituent of ribosome"/>
    <property type="evidence" value="ECO:0007669"/>
    <property type="project" value="TreeGrafter"/>
</dbReference>
<dbReference type="OrthoDB" id="2194681at2759"/>
<dbReference type="GO" id="GO:0002181">
    <property type="term" value="P:cytoplasmic translation"/>
    <property type="evidence" value="ECO:0007669"/>
    <property type="project" value="TreeGrafter"/>
</dbReference>
<dbReference type="PANTHER" id="PTHR45696">
    <property type="entry name" value="60S ACIDIC RIBOSOMAL PROTEIN P1"/>
    <property type="match status" value="1"/>
</dbReference>
<gene>
    <name evidence="5" type="ORF">FRX31_008774</name>
</gene>
<evidence type="ECO:0000256" key="3">
    <source>
        <dbReference type="ARBA" id="ARBA00022980"/>
    </source>
</evidence>
<protein>
    <submittedName>
        <fullName evidence="5">60S acidic ribosomal protein P1</fullName>
    </submittedName>
</protein>
<dbReference type="EMBL" id="JABWDY010009160">
    <property type="protein sequence ID" value="KAF5201637.1"/>
    <property type="molecule type" value="Genomic_DNA"/>
</dbReference>
<name>A0A7J6WXK3_THATH</name>
<evidence type="ECO:0000313" key="5">
    <source>
        <dbReference type="EMBL" id="KAF5201637.1"/>
    </source>
</evidence>
<dbReference type="AlphaFoldDB" id="A0A7J6WXK3"/>
<dbReference type="FunFam" id="1.10.10.1410:FF:000001">
    <property type="entry name" value="60S acidic ribosomal protein P1"/>
    <property type="match status" value="1"/>
</dbReference>
<evidence type="ECO:0000256" key="2">
    <source>
        <dbReference type="ARBA" id="ARBA00011266"/>
    </source>
</evidence>
<comment type="similarity">
    <text evidence="1">Belongs to the eukaryotic ribosomal protein P1/P2 family.</text>
</comment>
<dbReference type="Pfam" id="PF00428">
    <property type="entry name" value="Ribosomal_60s"/>
    <property type="match status" value="1"/>
</dbReference>
<dbReference type="Gene3D" id="1.10.10.1410">
    <property type="match status" value="1"/>
</dbReference>
<keyword evidence="4" id="KW-0687">Ribonucleoprotein</keyword>
<comment type="subunit">
    <text evidence="2">P1 and P2 exist as dimers at the large ribosomal subunit.</text>
</comment>
<dbReference type="Proteomes" id="UP000554482">
    <property type="component" value="Unassembled WGS sequence"/>
</dbReference>
<proteinExistence type="inferred from homology"/>
<dbReference type="GO" id="GO:0043021">
    <property type="term" value="F:ribonucleoprotein complex binding"/>
    <property type="evidence" value="ECO:0007669"/>
    <property type="project" value="TreeGrafter"/>
</dbReference>
<keyword evidence="6" id="KW-1185">Reference proteome</keyword>
<sequence>MSTVGELACIYAALILHDDEIPITADKIASVVKAANVEVEAYWPGLFAKLLEKTNVEDLIMNEEIDEDSDDGIGMDLFGDM</sequence>